<sequence length="150" mass="16387">MRVALMVCLVFWITACGPVPGRGANGEVVGDTQALLNEIREENGKAALAESPLLLRAAARYARDLSRSGAFSHTGPDGSTPGSRVRAAGYDWCFIAENIAQGQRNEQTVMEDWMKSRGHRRNMLSGRAKEYALVRAEGNYWVLLLGSKSC</sequence>
<dbReference type="PANTHER" id="PTHR31157:SF1">
    <property type="entry name" value="SCP DOMAIN-CONTAINING PROTEIN"/>
    <property type="match status" value="1"/>
</dbReference>
<dbReference type="Pfam" id="PF00188">
    <property type="entry name" value="CAP"/>
    <property type="match status" value="1"/>
</dbReference>
<keyword evidence="3" id="KW-1185">Reference proteome</keyword>
<accession>A0A6N6JI58</accession>
<dbReference type="InterPro" id="IPR014044">
    <property type="entry name" value="CAP_dom"/>
</dbReference>
<proteinExistence type="predicted"/>
<dbReference type="OrthoDB" id="9811255at2"/>
<evidence type="ECO:0000313" key="2">
    <source>
        <dbReference type="EMBL" id="GFE65627.1"/>
    </source>
</evidence>
<dbReference type="InterPro" id="IPR035940">
    <property type="entry name" value="CAP_sf"/>
</dbReference>
<dbReference type="PROSITE" id="PS51257">
    <property type="entry name" value="PROKAR_LIPOPROTEIN"/>
    <property type="match status" value="1"/>
</dbReference>
<gene>
    <name evidence="2" type="ORF">KIN_27010</name>
</gene>
<dbReference type="SUPFAM" id="SSF55797">
    <property type="entry name" value="PR-1-like"/>
    <property type="match status" value="1"/>
</dbReference>
<dbReference type="EMBL" id="BLJE01000002">
    <property type="protein sequence ID" value="GFE65627.1"/>
    <property type="molecule type" value="Genomic_DNA"/>
</dbReference>
<dbReference type="Proteomes" id="UP000436822">
    <property type="component" value="Unassembled WGS sequence"/>
</dbReference>
<name>A0A6N6JI58_9RHOB</name>
<feature type="domain" description="SCP" evidence="1">
    <location>
        <begin position="35"/>
        <end position="138"/>
    </location>
</feature>
<dbReference type="PANTHER" id="PTHR31157">
    <property type="entry name" value="SCP DOMAIN-CONTAINING PROTEIN"/>
    <property type="match status" value="1"/>
</dbReference>
<dbReference type="Gene3D" id="3.40.33.10">
    <property type="entry name" value="CAP"/>
    <property type="match status" value="1"/>
</dbReference>
<reference evidence="2 3" key="1">
    <citation type="submission" date="2019-12" db="EMBL/GenBank/DDBJ databases">
        <title>Litoreibacter badius sp. nov., a novel bacteriochlorophyll a-containing bacterium in the genus Litoreibacter.</title>
        <authorList>
            <person name="Kanamuro M."/>
            <person name="Takabe Y."/>
            <person name="Mori K."/>
            <person name="Takaichi S."/>
            <person name="Hanada S."/>
        </authorList>
    </citation>
    <scope>NUCLEOTIDE SEQUENCE [LARGE SCALE GENOMIC DNA]</scope>
    <source>
        <strain evidence="2 3">K6</strain>
    </source>
</reference>
<evidence type="ECO:0000313" key="3">
    <source>
        <dbReference type="Proteomes" id="UP000436822"/>
    </source>
</evidence>
<organism evidence="2 3">
    <name type="scientific">Litoreibacter roseus</name>
    <dbReference type="NCBI Taxonomy" id="2601869"/>
    <lineage>
        <taxon>Bacteria</taxon>
        <taxon>Pseudomonadati</taxon>
        <taxon>Pseudomonadota</taxon>
        <taxon>Alphaproteobacteria</taxon>
        <taxon>Rhodobacterales</taxon>
        <taxon>Roseobacteraceae</taxon>
        <taxon>Litoreibacter</taxon>
    </lineage>
</organism>
<dbReference type="RefSeq" id="WP_159807716.1">
    <property type="nucleotide sequence ID" value="NZ_BLJE01000002.1"/>
</dbReference>
<comment type="caution">
    <text evidence="2">The sequence shown here is derived from an EMBL/GenBank/DDBJ whole genome shotgun (WGS) entry which is preliminary data.</text>
</comment>
<protein>
    <recommendedName>
        <fullName evidence="1">SCP domain-containing protein</fullName>
    </recommendedName>
</protein>
<evidence type="ECO:0000259" key="1">
    <source>
        <dbReference type="Pfam" id="PF00188"/>
    </source>
</evidence>
<dbReference type="CDD" id="cd05379">
    <property type="entry name" value="CAP_bacterial"/>
    <property type="match status" value="1"/>
</dbReference>
<dbReference type="AlphaFoldDB" id="A0A6N6JI58"/>